<keyword evidence="1" id="KW-1133">Transmembrane helix</keyword>
<organism evidence="2 3">
    <name type="scientific">Tenacibaculum holothuriorum</name>
    <dbReference type="NCBI Taxonomy" id="1635173"/>
    <lineage>
        <taxon>Bacteria</taxon>
        <taxon>Pseudomonadati</taxon>
        <taxon>Bacteroidota</taxon>
        <taxon>Flavobacteriia</taxon>
        <taxon>Flavobacteriales</taxon>
        <taxon>Flavobacteriaceae</taxon>
        <taxon>Tenacibaculum</taxon>
    </lineage>
</organism>
<reference evidence="2 3" key="1">
    <citation type="submission" date="2015-03" db="EMBL/GenBank/DDBJ databases">
        <title>Genome sequence of Tenacibaculum sp. S2-2, isolated from intestinal microbiota of sea cucumber, Apostichopus japonicas.</title>
        <authorList>
            <person name="Shao Z."/>
            <person name="Wang L."/>
            <person name="Li X."/>
        </authorList>
    </citation>
    <scope>NUCLEOTIDE SEQUENCE [LARGE SCALE GENOMIC DNA]</scope>
    <source>
        <strain evidence="2 3">S2-2</strain>
    </source>
</reference>
<proteinExistence type="predicted"/>
<dbReference type="EMBL" id="LAPZ01000002">
    <property type="protein sequence ID" value="OSY88990.1"/>
    <property type="molecule type" value="Genomic_DNA"/>
</dbReference>
<keyword evidence="2" id="KW-0689">Ribosomal protein</keyword>
<evidence type="ECO:0000313" key="3">
    <source>
        <dbReference type="Proteomes" id="UP000194221"/>
    </source>
</evidence>
<gene>
    <name evidence="2" type="ORF">WH52_04835</name>
</gene>
<accession>A0A1Y2PFP4</accession>
<dbReference type="GO" id="GO:0005840">
    <property type="term" value="C:ribosome"/>
    <property type="evidence" value="ECO:0007669"/>
    <property type="project" value="UniProtKB-KW"/>
</dbReference>
<dbReference type="STRING" id="1635173.WH52_04835"/>
<evidence type="ECO:0000313" key="2">
    <source>
        <dbReference type="EMBL" id="OSY88990.1"/>
    </source>
</evidence>
<evidence type="ECO:0000256" key="1">
    <source>
        <dbReference type="SAM" id="Phobius"/>
    </source>
</evidence>
<comment type="caution">
    <text evidence="2">The sequence shown here is derived from an EMBL/GenBank/DDBJ whole genome shotgun (WGS) entry which is preliminary data.</text>
</comment>
<dbReference type="OrthoDB" id="1493222at2"/>
<keyword evidence="2" id="KW-0687">Ribonucleoprotein</keyword>
<dbReference type="Proteomes" id="UP000194221">
    <property type="component" value="Unassembled WGS sequence"/>
</dbReference>
<sequence>MNLLAMSIPCWLIPLLVGLISAILAYLLGRLSSGNNSDGNIDEWKAKVAKLEADLEGCYATKMNLETDLSAAKSSLASSLAGATVVTLIPFDADAAKAVFGKKIKENDLKIVEGIGPKIEGLFHNFDIKTWKDLGEASVEKCQEVLNSGGERYRIHKPTTWPKQAKLAYEGKWQELKDWQDELDGGK</sequence>
<keyword evidence="3" id="KW-1185">Reference proteome</keyword>
<keyword evidence="1" id="KW-0472">Membrane</keyword>
<keyword evidence="1" id="KW-0812">Transmembrane</keyword>
<feature type="transmembrane region" description="Helical" evidence="1">
    <location>
        <begin position="6"/>
        <end position="28"/>
    </location>
</feature>
<dbReference type="InParanoid" id="A0A1Y2PFP4"/>
<dbReference type="RefSeq" id="WP_086029805.1">
    <property type="nucleotide sequence ID" value="NZ_LAPZ01000002.1"/>
</dbReference>
<name>A0A1Y2PFP4_9FLAO</name>
<dbReference type="AlphaFoldDB" id="A0A1Y2PFP4"/>
<protein>
    <submittedName>
        <fullName evidence="2">LSU ribosomal protein L21p</fullName>
    </submittedName>
</protein>